<dbReference type="PANTHER" id="PTHR43424">
    <property type="entry name" value="LOCUS PUTATIVE PROTEIN 1-RELATED"/>
    <property type="match status" value="1"/>
</dbReference>
<feature type="transmembrane region" description="Helical" evidence="5">
    <location>
        <begin position="168"/>
        <end position="188"/>
    </location>
</feature>
<sequence length="473" mass="52603">MRTLGSNAIYNILYKSLNALFPLVTMAYVSRVLLPVGVGKVASAQNIVSYFVIIASLGLPTYGVKKIAECFDEREKRSKTFSELAVINAISTLICICVYLGIVLGIDYFEDKLLISFIVGIQLFANIFNIDWFYQGIEEYRYIMFRSFIVKLLALASVFIFVHNANDFPIYALIVTLSLVSNYIFNVVNLHKYVDFQYNGLDVSRHLKPVFVLLATTIAIEIYTLADTTMLSLFKGDEIVGYYTNSAKTVGIARVMIAAASAVFLPRLNYYLSHGRELEFESLAFKGLSMLLTLSLPVAVGLMLLAEDCTLIMFGKEFEATILSMQILTVSVVTIAISNFTGYQILVSLGKETIVLYSTIIGAIINVVLNVLLIMPYGHYGAAIASVVTEFVIAAYQLYYVNKYIPLSLKSIVKQTFLPLVAMVSVVYVTKLLFDNIYIQTVIAVLLGSITYLFLCIASGNETITLLKNKCKK</sequence>
<feature type="transmembrane region" description="Helical" evidence="5">
    <location>
        <begin position="354"/>
        <end position="374"/>
    </location>
</feature>
<dbReference type="EMBL" id="QSHA01000004">
    <property type="protein sequence ID" value="RHB74809.1"/>
    <property type="molecule type" value="Genomic_DNA"/>
</dbReference>
<feature type="transmembrane region" description="Helical" evidence="5">
    <location>
        <begin position="46"/>
        <end position="64"/>
    </location>
</feature>
<feature type="transmembrane region" description="Helical" evidence="5">
    <location>
        <begin position="380"/>
        <end position="400"/>
    </location>
</feature>
<evidence type="ECO:0000256" key="4">
    <source>
        <dbReference type="ARBA" id="ARBA00023136"/>
    </source>
</evidence>
<feature type="transmembrane region" description="Helical" evidence="5">
    <location>
        <begin position="437"/>
        <end position="458"/>
    </location>
</feature>
<keyword evidence="2 5" id="KW-0812">Transmembrane</keyword>
<gene>
    <name evidence="6" type="ORF">DW873_07465</name>
</gene>
<comment type="subcellular location">
    <subcellularLocation>
        <location evidence="1">Membrane</location>
        <topology evidence="1">Multi-pass membrane protein</topology>
    </subcellularLocation>
</comment>
<evidence type="ECO:0000256" key="1">
    <source>
        <dbReference type="ARBA" id="ARBA00004141"/>
    </source>
</evidence>
<reference evidence="6 7" key="1">
    <citation type="submission" date="2018-08" db="EMBL/GenBank/DDBJ databases">
        <title>A genome reference for cultivated species of the human gut microbiota.</title>
        <authorList>
            <person name="Zou Y."/>
            <person name="Xue W."/>
            <person name="Luo G."/>
        </authorList>
    </citation>
    <scope>NUCLEOTIDE SEQUENCE [LARGE SCALE GENOMIC DNA]</scope>
    <source>
        <strain evidence="6 7">AM39-1</strain>
    </source>
</reference>
<feature type="transmembrane region" description="Helical" evidence="5">
    <location>
        <begin position="112"/>
        <end position="130"/>
    </location>
</feature>
<dbReference type="GO" id="GO:0016020">
    <property type="term" value="C:membrane"/>
    <property type="evidence" value="ECO:0007669"/>
    <property type="project" value="UniProtKB-SubCell"/>
</dbReference>
<evidence type="ECO:0000256" key="3">
    <source>
        <dbReference type="ARBA" id="ARBA00022989"/>
    </source>
</evidence>
<dbReference type="RefSeq" id="WP_117881034.1">
    <property type="nucleotide sequence ID" value="NZ_CP072220.1"/>
</dbReference>
<dbReference type="AlphaFoldDB" id="A0A413XCE5"/>
<evidence type="ECO:0000256" key="2">
    <source>
        <dbReference type="ARBA" id="ARBA00022692"/>
    </source>
</evidence>
<dbReference type="InterPro" id="IPR052556">
    <property type="entry name" value="PolySynth_Transporter"/>
</dbReference>
<feature type="transmembrane region" description="Helical" evidence="5">
    <location>
        <begin position="142"/>
        <end position="162"/>
    </location>
</feature>
<feature type="transmembrane region" description="Helical" evidence="5">
    <location>
        <begin position="246"/>
        <end position="266"/>
    </location>
</feature>
<dbReference type="Pfam" id="PF01943">
    <property type="entry name" value="Polysacc_synt"/>
    <property type="match status" value="1"/>
</dbReference>
<feature type="transmembrane region" description="Helical" evidence="5">
    <location>
        <begin position="12"/>
        <end position="34"/>
    </location>
</feature>
<organism evidence="6 7">
    <name type="scientific">Bacteroides uniformis</name>
    <dbReference type="NCBI Taxonomy" id="820"/>
    <lineage>
        <taxon>Bacteria</taxon>
        <taxon>Pseudomonadati</taxon>
        <taxon>Bacteroidota</taxon>
        <taxon>Bacteroidia</taxon>
        <taxon>Bacteroidales</taxon>
        <taxon>Bacteroidaceae</taxon>
        <taxon>Bacteroides</taxon>
    </lineage>
</organism>
<dbReference type="InterPro" id="IPR002797">
    <property type="entry name" value="Polysacc_synth"/>
</dbReference>
<evidence type="ECO:0000313" key="7">
    <source>
        <dbReference type="Proteomes" id="UP000286114"/>
    </source>
</evidence>
<keyword evidence="3 5" id="KW-1133">Transmembrane helix</keyword>
<evidence type="ECO:0000256" key="5">
    <source>
        <dbReference type="SAM" id="Phobius"/>
    </source>
</evidence>
<proteinExistence type="predicted"/>
<feature type="transmembrane region" description="Helical" evidence="5">
    <location>
        <begin position="326"/>
        <end position="347"/>
    </location>
</feature>
<feature type="transmembrane region" description="Helical" evidence="5">
    <location>
        <begin position="287"/>
        <end position="306"/>
    </location>
</feature>
<feature type="transmembrane region" description="Helical" evidence="5">
    <location>
        <begin position="209"/>
        <end position="226"/>
    </location>
</feature>
<dbReference type="CDD" id="cd13128">
    <property type="entry name" value="MATE_Wzx_like"/>
    <property type="match status" value="1"/>
</dbReference>
<name>A0A413XCE5_BACUN</name>
<accession>A0A413XCE5</accession>
<dbReference type="PANTHER" id="PTHR43424:SF1">
    <property type="entry name" value="LOCUS PUTATIVE PROTEIN 1-RELATED"/>
    <property type="match status" value="1"/>
</dbReference>
<dbReference type="Proteomes" id="UP000286114">
    <property type="component" value="Unassembled WGS sequence"/>
</dbReference>
<evidence type="ECO:0000313" key="6">
    <source>
        <dbReference type="EMBL" id="RHB74809.1"/>
    </source>
</evidence>
<keyword evidence="4 5" id="KW-0472">Membrane</keyword>
<feature type="transmembrane region" description="Helical" evidence="5">
    <location>
        <begin position="85"/>
        <end position="106"/>
    </location>
</feature>
<protein>
    <submittedName>
        <fullName evidence="6">Flippase</fullName>
    </submittedName>
</protein>
<feature type="transmembrane region" description="Helical" evidence="5">
    <location>
        <begin position="412"/>
        <end position="431"/>
    </location>
</feature>
<comment type="caution">
    <text evidence="6">The sequence shown here is derived from an EMBL/GenBank/DDBJ whole genome shotgun (WGS) entry which is preliminary data.</text>
</comment>